<keyword evidence="3" id="KW-1185">Reference proteome</keyword>
<keyword evidence="1" id="KW-0732">Signal</keyword>
<dbReference type="InterPro" id="IPR000036">
    <property type="entry name" value="Peptidase_A26_omptin"/>
</dbReference>
<dbReference type="Proteomes" id="UP000003571">
    <property type="component" value="Unassembled WGS sequence"/>
</dbReference>
<accession>H7EIT0</accession>
<protein>
    <recommendedName>
        <fullName evidence="4">Omptin family outer membrane protease</fullName>
    </recommendedName>
</protein>
<gene>
    <name evidence="2" type="ORF">TresaDRAFT_2386</name>
</gene>
<proteinExistence type="predicted"/>
<dbReference type="SUPFAM" id="SSF69917">
    <property type="entry name" value="OMPT-like"/>
    <property type="match status" value="1"/>
</dbReference>
<evidence type="ECO:0000313" key="2">
    <source>
        <dbReference type="EMBL" id="EIC02508.1"/>
    </source>
</evidence>
<dbReference type="InterPro" id="IPR053724">
    <property type="entry name" value="OMP_A26_sf"/>
</dbReference>
<comment type="caution">
    <text evidence="2">The sequence shown here is derived from an EMBL/GenBank/DDBJ whole genome shotgun (WGS) entry which is preliminary data.</text>
</comment>
<dbReference type="GO" id="GO:0006508">
    <property type="term" value="P:proteolysis"/>
    <property type="evidence" value="ECO:0007669"/>
    <property type="project" value="InterPro"/>
</dbReference>
<dbReference type="GO" id="GO:0009279">
    <property type="term" value="C:cell outer membrane"/>
    <property type="evidence" value="ECO:0007669"/>
    <property type="project" value="InterPro"/>
</dbReference>
<feature type="chain" id="PRO_5003610172" description="Omptin family outer membrane protease" evidence="1">
    <location>
        <begin position="23"/>
        <end position="350"/>
    </location>
</feature>
<dbReference type="InterPro" id="IPR020080">
    <property type="entry name" value="OM_adhesin/peptidase_omptin"/>
</dbReference>
<dbReference type="STRING" id="907348.TresaDRAFT_2386"/>
<feature type="signal peptide" evidence="1">
    <location>
        <begin position="1"/>
        <end position="22"/>
    </location>
</feature>
<reference evidence="2 3" key="1">
    <citation type="submission" date="2011-09" db="EMBL/GenBank/DDBJ databases">
        <title>The draft genome of Treponema saccharophilum DSM 2985.</title>
        <authorList>
            <consortium name="US DOE Joint Genome Institute (JGI-PGF)"/>
            <person name="Lucas S."/>
            <person name="Copeland A."/>
            <person name="Lapidus A."/>
            <person name="Glavina del Rio T."/>
            <person name="Dalin E."/>
            <person name="Tice H."/>
            <person name="Bruce D."/>
            <person name="Goodwin L."/>
            <person name="Pitluck S."/>
            <person name="Peters L."/>
            <person name="Kyrpides N."/>
            <person name="Mavromatis K."/>
            <person name="Ivanova N."/>
            <person name="Markowitz V."/>
            <person name="Cheng J.-F."/>
            <person name="Hugenholtz P."/>
            <person name="Woyke T."/>
            <person name="Wu D."/>
            <person name="Gronow S."/>
            <person name="Wellnitz S."/>
            <person name="Brambilla E."/>
            <person name="Klenk H.-P."/>
            <person name="Eisen J.A."/>
        </authorList>
    </citation>
    <scope>NUCLEOTIDE SEQUENCE [LARGE SCALE GENOMIC DNA]</scope>
    <source>
        <strain evidence="2 3">DSM 2985</strain>
    </source>
</reference>
<dbReference type="OrthoDB" id="359239at2"/>
<dbReference type="EMBL" id="AGRW01000038">
    <property type="protein sequence ID" value="EIC02508.1"/>
    <property type="molecule type" value="Genomic_DNA"/>
</dbReference>
<evidence type="ECO:0000256" key="1">
    <source>
        <dbReference type="SAM" id="SignalP"/>
    </source>
</evidence>
<dbReference type="PATRIC" id="fig|907348.3.peg.740"/>
<dbReference type="Gene3D" id="2.40.128.90">
    <property type="entry name" value="OMPT-like"/>
    <property type="match status" value="1"/>
</dbReference>
<sequence>MQTKKAALFAILAAFSIVPAAAQFFLDGKGLGGLHLSVTPTAELSSGVLGEYLYESNKSETLNSLLEWDRNVSMFGAEIGLSYGMISLKTSFALSAGMDGRGEMQDSDWMNDSDKSIKTRYSVGTITNETNIDARAELSLAFELSPSVRIIPKASFIFMRDEFSRDGKTTEGWYNMSGGWWYDADEENHYPNTYWSDEKGRYVTRRLAGIDFRRDAEIFFAGIAFSADISERISLRYSASLSPLAFFSTLDTHYAKDSSTGTIYGKHYRQKQTSYFSHALFSLGADFRATQSFSVSFDASLLSSLWISHGRTEADYAYGCRQDGYIDLWQDSGESMRVFSAKLGVNFLLF</sequence>
<dbReference type="RefSeq" id="WP_002702990.1">
    <property type="nucleotide sequence ID" value="NZ_AGRW01000038.1"/>
</dbReference>
<name>H7EIT0_9SPIR</name>
<evidence type="ECO:0000313" key="3">
    <source>
        <dbReference type="Proteomes" id="UP000003571"/>
    </source>
</evidence>
<dbReference type="AlphaFoldDB" id="H7EIT0"/>
<evidence type="ECO:0008006" key="4">
    <source>
        <dbReference type="Google" id="ProtNLM"/>
    </source>
</evidence>
<dbReference type="Pfam" id="PF01278">
    <property type="entry name" value="Omptin"/>
    <property type="match status" value="1"/>
</dbReference>
<dbReference type="GO" id="GO:0004190">
    <property type="term" value="F:aspartic-type endopeptidase activity"/>
    <property type="evidence" value="ECO:0007669"/>
    <property type="project" value="InterPro"/>
</dbReference>
<organism evidence="2 3">
    <name type="scientific">Treponema saccharophilum DSM 2985</name>
    <dbReference type="NCBI Taxonomy" id="907348"/>
    <lineage>
        <taxon>Bacteria</taxon>
        <taxon>Pseudomonadati</taxon>
        <taxon>Spirochaetota</taxon>
        <taxon>Spirochaetia</taxon>
        <taxon>Spirochaetales</taxon>
        <taxon>Treponemataceae</taxon>
        <taxon>Treponema</taxon>
    </lineage>
</organism>